<evidence type="ECO:0000256" key="3">
    <source>
        <dbReference type="ARBA" id="ARBA00023163"/>
    </source>
</evidence>
<name>A0A418ZRY8_9RHOB</name>
<evidence type="ECO:0000256" key="1">
    <source>
        <dbReference type="ARBA" id="ARBA00023015"/>
    </source>
</evidence>
<evidence type="ECO:0000256" key="2">
    <source>
        <dbReference type="ARBA" id="ARBA00023125"/>
    </source>
</evidence>
<evidence type="ECO:0000259" key="4">
    <source>
        <dbReference type="PROSITE" id="PS50949"/>
    </source>
</evidence>
<dbReference type="PANTHER" id="PTHR44846">
    <property type="entry name" value="MANNOSYL-D-GLYCERATE TRANSPORT/METABOLISM SYSTEM REPRESSOR MNGR-RELATED"/>
    <property type="match status" value="1"/>
</dbReference>
<dbReference type="Pfam" id="PF07702">
    <property type="entry name" value="UTRA"/>
    <property type="match status" value="1"/>
</dbReference>
<dbReference type="AlphaFoldDB" id="A0A418ZRY8"/>
<dbReference type="PROSITE" id="PS50949">
    <property type="entry name" value="HTH_GNTR"/>
    <property type="match status" value="1"/>
</dbReference>
<dbReference type="InterPro" id="IPR000524">
    <property type="entry name" value="Tscrpt_reg_HTH_GntR"/>
</dbReference>
<dbReference type="InterPro" id="IPR028978">
    <property type="entry name" value="Chorismate_lyase_/UTRA_dom_sf"/>
</dbReference>
<keyword evidence="3" id="KW-0804">Transcription</keyword>
<dbReference type="SUPFAM" id="SSF64288">
    <property type="entry name" value="Chorismate lyase-like"/>
    <property type="match status" value="1"/>
</dbReference>
<organism evidence="5 6">
    <name type="scientific">Paracoccus aestuarii</name>
    <dbReference type="NCBI Taxonomy" id="453842"/>
    <lineage>
        <taxon>Bacteria</taxon>
        <taxon>Pseudomonadati</taxon>
        <taxon>Pseudomonadota</taxon>
        <taxon>Alphaproteobacteria</taxon>
        <taxon>Rhodobacterales</taxon>
        <taxon>Paracoccaceae</taxon>
        <taxon>Paracoccus</taxon>
    </lineage>
</organism>
<dbReference type="OrthoDB" id="9808698at2"/>
<evidence type="ECO:0000313" key="6">
    <source>
        <dbReference type="Proteomes" id="UP000285530"/>
    </source>
</evidence>
<dbReference type="EMBL" id="QZEV01000087">
    <property type="protein sequence ID" value="RJK99926.1"/>
    <property type="molecule type" value="Genomic_DNA"/>
</dbReference>
<dbReference type="PRINTS" id="PR00035">
    <property type="entry name" value="HTHGNTR"/>
</dbReference>
<dbReference type="Gene3D" id="3.40.1410.10">
    <property type="entry name" value="Chorismate lyase-like"/>
    <property type="match status" value="1"/>
</dbReference>
<sequence length="233" mass="26033">MAPPLYQTVINSIIAQIAAGDLLPGGMLPSETQLAHDIGVSQGTARKALMMLEQHGIVRREQGRGTFVTARTPESSLFNFFRLRPPDGRVIKPKVLEERIARRAATPIERETLHGTPTEVIEIRRVRSLLDRRGVMETSVISVDLFSGIERRSPLPSALYVLYQQAYGIIVLHADEAIRASVASIDEATSLNVKAGTPLLRVERLARDVLDRTIERRHSLYLTEDLSYMVRLD</sequence>
<protein>
    <submittedName>
        <fullName evidence="5">GntR family transcriptional regulator</fullName>
    </submittedName>
</protein>
<dbReference type="SMART" id="SM00866">
    <property type="entry name" value="UTRA"/>
    <property type="match status" value="1"/>
</dbReference>
<keyword evidence="2" id="KW-0238">DNA-binding</keyword>
<dbReference type="RefSeq" id="WP_119887148.1">
    <property type="nucleotide sequence ID" value="NZ_CP067170.1"/>
</dbReference>
<evidence type="ECO:0000313" key="5">
    <source>
        <dbReference type="EMBL" id="RJK99926.1"/>
    </source>
</evidence>
<dbReference type="InterPro" id="IPR011663">
    <property type="entry name" value="UTRA"/>
</dbReference>
<dbReference type="InterPro" id="IPR036388">
    <property type="entry name" value="WH-like_DNA-bd_sf"/>
</dbReference>
<dbReference type="CDD" id="cd07377">
    <property type="entry name" value="WHTH_GntR"/>
    <property type="match status" value="1"/>
</dbReference>
<dbReference type="Gene3D" id="1.10.10.10">
    <property type="entry name" value="Winged helix-like DNA-binding domain superfamily/Winged helix DNA-binding domain"/>
    <property type="match status" value="1"/>
</dbReference>
<dbReference type="Pfam" id="PF00392">
    <property type="entry name" value="GntR"/>
    <property type="match status" value="1"/>
</dbReference>
<dbReference type="InterPro" id="IPR036390">
    <property type="entry name" value="WH_DNA-bd_sf"/>
</dbReference>
<keyword evidence="1" id="KW-0805">Transcription regulation</keyword>
<dbReference type="SUPFAM" id="SSF46785">
    <property type="entry name" value="Winged helix' DNA-binding domain"/>
    <property type="match status" value="1"/>
</dbReference>
<dbReference type="Proteomes" id="UP000285530">
    <property type="component" value="Unassembled WGS sequence"/>
</dbReference>
<accession>A0A418ZRY8</accession>
<gene>
    <name evidence="5" type="ORF">D3P06_14060</name>
</gene>
<dbReference type="GO" id="GO:0045892">
    <property type="term" value="P:negative regulation of DNA-templated transcription"/>
    <property type="evidence" value="ECO:0007669"/>
    <property type="project" value="TreeGrafter"/>
</dbReference>
<reference evidence="5 6" key="1">
    <citation type="submission" date="2018-09" db="EMBL/GenBank/DDBJ databases">
        <title>Paracoccus onubensis nov. sp. a moderate halophilic bacterium isolated from Gruta de las Maravillas (Aracena, Spain).</title>
        <authorList>
            <person name="Jurado V."/>
            <person name="Gutierrez-Patricio S."/>
            <person name="Gonzalez-Pimentel J.L."/>
            <person name="Laiz L."/>
            <person name="Saiz-Jimenez C."/>
        </authorList>
    </citation>
    <scope>NUCLEOTIDE SEQUENCE [LARGE SCALE GENOMIC DNA]</scope>
    <source>
        <strain evidence="5 6">DSM 19484</strain>
    </source>
</reference>
<feature type="domain" description="HTH gntR-type" evidence="4">
    <location>
        <begin position="3"/>
        <end position="71"/>
    </location>
</feature>
<dbReference type="SMART" id="SM00345">
    <property type="entry name" value="HTH_GNTR"/>
    <property type="match status" value="1"/>
</dbReference>
<dbReference type="InterPro" id="IPR050679">
    <property type="entry name" value="Bact_HTH_transcr_reg"/>
</dbReference>
<proteinExistence type="predicted"/>
<dbReference type="PANTHER" id="PTHR44846:SF1">
    <property type="entry name" value="MANNOSYL-D-GLYCERATE TRANSPORT_METABOLISM SYSTEM REPRESSOR MNGR-RELATED"/>
    <property type="match status" value="1"/>
</dbReference>
<dbReference type="GO" id="GO:0003700">
    <property type="term" value="F:DNA-binding transcription factor activity"/>
    <property type="evidence" value="ECO:0007669"/>
    <property type="project" value="InterPro"/>
</dbReference>
<dbReference type="GO" id="GO:0003677">
    <property type="term" value="F:DNA binding"/>
    <property type="evidence" value="ECO:0007669"/>
    <property type="project" value="UniProtKB-KW"/>
</dbReference>
<keyword evidence="6" id="KW-1185">Reference proteome</keyword>
<comment type="caution">
    <text evidence="5">The sequence shown here is derived from an EMBL/GenBank/DDBJ whole genome shotgun (WGS) entry which is preliminary data.</text>
</comment>